<feature type="transmembrane region" description="Helical" evidence="6">
    <location>
        <begin position="438"/>
        <end position="457"/>
    </location>
</feature>
<feature type="transmembrane region" description="Helical" evidence="6">
    <location>
        <begin position="88"/>
        <end position="107"/>
    </location>
</feature>
<accession>A0AAN1XZ82</accession>
<protein>
    <recommendedName>
        <fullName evidence="7">NADH:quinone oxidoreductase/Mrp antiporter transmembrane domain-containing protein</fullName>
    </recommendedName>
</protein>
<feature type="transmembrane region" description="Helical" evidence="6">
    <location>
        <begin position="56"/>
        <end position="76"/>
    </location>
</feature>
<dbReference type="PANTHER" id="PTHR42829">
    <property type="entry name" value="NADH-UBIQUINONE OXIDOREDUCTASE CHAIN 5"/>
    <property type="match status" value="1"/>
</dbReference>
<feature type="transmembrane region" description="Helical" evidence="6">
    <location>
        <begin position="238"/>
        <end position="262"/>
    </location>
</feature>
<organism evidence="8 9">
    <name type="scientific">Vulcanimicrobium alpinum</name>
    <dbReference type="NCBI Taxonomy" id="3016050"/>
    <lineage>
        <taxon>Bacteria</taxon>
        <taxon>Bacillati</taxon>
        <taxon>Vulcanimicrobiota</taxon>
        <taxon>Vulcanimicrobiia</taxon>
        <taxon>Vulcanimicrobiales</taxon>
        <taxon>Vulcanimicrobiaceae</taxon>
        <taxon>Vulcanimicrobium</taxon>
    </lineage>
</organism>
<dbReference type="Pfam" id="PF00361">
    <property type="entry name" value="Proton_antipo_M"/>
    <property type="match status" value="1"/>
</dbReference>
<evidence type="ECO:0000256" key="5">
    <source>
        <dbReference type="RuleBase" id="RU000320"/>
    </source>
</evidence>
<dbReference type="GO" id="GO:0003954">
    <property type="term" value="F:NADH dehydrogenase activity"/>
    <property type="evidence" value="ECO:0007669"/>
    <property type="project" value="TreeGrafter"/>
</dbReference>
<feature type="transmembrane region" description="Helical" evidence="6">
    <location>
        <begin position="113"/>
        <end position="135"/>
    </location>
</feature>
<sequence>MITAAFALVPAAPALAALVLLGPIRRDALVARVTLLALAGSASALAIAAALGGDRIAVFAGGAAVVLAALVAAFATRAIHGGTTPYRRFFATLLFAAAGALGVAVASDLRWLAFAWIGTGIATSALLAVAPGAAARQWAFRHARVEAIGDLAWIVLLVVVGRTYGTFDLHAIGTAIAPGTPAVVIACAIVAAGAARSVLLPLHAWLPNSMEAPTPVSAFMHAGLVNGAGVLFAKCAPLVAAAPGVLVAVGVLGGLTALYGAWMSAVRPEAKRRLGWSTVAQMGWMTLQCGCGAFAAALVHLAAHGGYKASRFLGVAGTVVESRRARERGLRRARRAPVATAFFALAVPSAGVGFAFAAAHEELLRLPAHSAVAALAWMTGVVAARAMADTVLDLPARIAGAAAVAGGVGAYLLAATALDRWLGAALPHVDVPVLPPLVAALAVASGLLRASGVRTALARPLRDRLYVFALTEGRAIAGGAR</sequence>
<keyword evidence="2 5" id="KW-0812">Transmembrane</keyword>
<evidence type="ECO:0000313" key="9">
    <source>
        <dbReference type="Proteomes" id="UP001317532"/>
    </source>
</evidence>
<dbReference type="RefSeq" id="WP_317995038.1">
    <property type="nucleotide sequence ID" value="NZ_AP025523.1"/>
</dbReference>
<keyword evidence="9" id="KW-1185">Reference proteome</keyword>
<evidence type="ECO:0000256" key="6">
    <source>
        <dbReference type="SAM" id="Phobius"/>
    </source>
</evidence>
<dbReference type="Proteomes" id="UP001317532">
    <property type="component" value="Chromosome"/>
</dbReference>
<proteinExistence type="predicted"/>
<keyword evidence="4 6" id="KW-0472">Membrane</keyword>
<dbReference type="GO" id="GO:0016020">
    <property type="term" value="C:membrane"/>
    <property type="evidence" value="ECO:0007669"/>
    <property type="project" value="UniProtKB-SubCell"/>
</dbReference>
<dbReference type="EMBL" id="AP025523">
    <property type="protein sequence ID" value="BDE07446.1"/>
    <property type="molecule type" value="Genomic_DNA"/>
</dbReference>
<feature type="transmembrane region" description="Helical" evidence="6">
    <location>
        <begin position="336"/>
        <end position="360"/>
    </location>
</feature>
<reference evidence="8 9" key="1">
    <citation type="journal article" date="2022" name="ISME Commun">
        <title>Vulcanimicrobium alpinus gen. nov. sp. nov., the first cultivated representative of the candidate phylum 'Eremiobacterota', is a metabolically versatile aerobic anoxygenic phototroph.</title>
        <authorList>
            <person name="Yabe S."/>
            <person name="Muto K."/>
            <person name="Abe K."/>
            <person name="Yokota A."/>
            <person name="Staudigel H."/>
            <person name="Tebo B.M."/>
        </authorList>
    </citation>
    <scope>NUCLEOTIDE SEQUENCE [LARGE SCALE GENOMIC DNA]</scope>
    <source>
        <strain evidence="8 9">WC8-2</strain>
    </source>
</reference>
<dbReference type="GO" id="GO:0012505">
    <property type="term" value="C:endomembrane system"/>
    <property type="evidence" value="ECO:0007669"/>
    <property type="project" value="UniProtKB-SubCell"/>
</dbReference>
<dbReference type="PRINTS" id="PR01434">
    <property type="entry name" value="NADHDHGNASE5"/>
</dbReference>
<feature type="domain" description="NADH:quinone oxidoreductase/Mrp antiporter transmembrane" evidence="7">
    <location>
        <begin position="106"/>
        <end position="326"/>
    </location>
</feature>
<evidence type="ECO:0000313" key="8">
    <source>
        <dbReference type="EMBL" id="BDE07446.1"/>
    </source>
</evidence>
<name>A0AAN1XZ82_UNVUL</name>
<evidence type="ECO:0000256" key="1">
    <source>
        <dbReference type="ARBA" id="ARBA00004127"/>
    </source>
</evidence>
<comment type="subcellular location">
    <subcellularLocation>
        <location evidence="1">Endomembrane system</location>
        <topology evidence="1">Multi-pass membrane protein</topology>
    </subcellularLocation>
    <subcellularLocation>
        <location evidence="5">Membrane</location>
        <topology evidence="5">Multi-pass membrane protein</topology>
    </subcellularLocation>
</comment>
<gene>
    <name evidence="8" type="ORF">WPS_27220</name>
</gene>
<feature type="transmembrane region" description="Helical" evidence="6">
    <location>
        <begin position="398"/>
        <end position="418"/>
    </location>
</feature>
<keyword evidence="3 6" id="KW-1133">Transmembrane helix</keyword>
<dbReference type="PANTHER" id="PTHR42829:SF1">
    <property type="entry name" value="INORGANIC CARBON TRANSPORTER SUBUNIT DABB-RELATED"/>
    <property type="match status" value="1"/>
</dbReference>
<feature type="transmembrane region" description="Helical" evidence="6">
    <location>
        <begin position="366"/>
        <end position="386"/>
    </location>
</feature>
<dbReference type="InterPro" id="IPR003945">
    <property type="entry name" value="NU5C-like"/>
</dbReference>
<evidence type="ECO:0000259" key="7">
    <source>
        <dbReference type="Pfam" id="PF00361"/>
    </source>
</evidence>
<evidence type="ECO:0000256" key="2">
    <source>
        <dbReference type="ARBA" id="ARBA00022692"/>
    </source>
</evidence>
<feature type="transmembrane region" description="Helical" evidence="6">
    <location>
        <begin position="29"/>
        <end position="50"/>
    </location>
</feature>
<dbReference type="InterPro" id="IPR001750">
    <property type="entry name" value="ND/Mrp_TM"/>
</dbReference>
<dbReference type="GO" id="GO:0008137">
    <property type="term" value="F:NADH dehydrogenase (ubiquinone) activity"/>
    <property type="evidence" value="ECO:0007669"/>
    <property type="project" value="InterPro"/>
</dbReference>
<evidence type="ECO:0000256" key="3">
    <source>
        <dbReference type="ARBA" id="ARBA00022989"/>
    </source>
</evidence>
<dbReference type="GO" id="GO:0042773">
    <property type="term" value="P:ATP synthesis coupled electron transport"/>
    <property type="evidence" value="ECO:0007669"/>
    <property type="project" value="InterPro"/>
</dbReference>
<feature type="transmembrane region" description="Helical" evidence="6">
    <location>
        <begin position="171"/>
        <end position="195"/>
    </location>
</feature>
<dbReference type="GO" id="GO:0015990">
    <property type="term" value="P:electron transport coupled proton transport"/>
    <property type="evidence" value="ECO:0007669"/>
    <property type="project" value="TreeGrafter"/>
</dbReference>
<dbReference type="KEGG" id="vab:WPS_27220"/>
<feature type="transmembrane region" description="Helical" evidence="6">
    <location>
        <begin position="282"/>
        <end position="303"/>
    </location>
</feature>
<feature type="transmembrane region" description="Helical" evidence="6">
    <location>
        <begin position="6"/>
        <end position="22"/>
    </location>
</feature>
<evidence type="ECO:0000256" key="4">
    <source>
        <dbReference type="ARBA" id="ARBA00023136"/>
    </source>
</evidence>
<dbReference type="AlphaFoldDB" id="A0AAN1XZ82"/>